<name>A0A1L9S0T9_ASPWE</name>
<protein>
    <submittedName>
        <fullName evidence="1">Uncharacterized protein</fullName>
    </submittedName>
</protein>
<keyword evidence="2" id="KW-1185">Reference proteome</keyword>
<organism evidence="1 2">
    <name type="scientific">Aspergillus wentii DTO 134E9</name>
    <dbReference type="NCBI Taxonomy" id="1073089"/>
    <lineage>
        <taxon>Eukaryota</taxon>
        <taxon>Fungi</taxon>
        <taxon>Dikarya</taxon>
        <taxon>Ascomycota</taxon>
        <taxon>Pezizomycotina</taxon>
        <taxon>Eurotiomycetes</taxon>
        <taxon>Eurotiomycetidae</taxon>
        <taxon>Eurotiales</taxon>
        <taxon>Aspergillaceae</taxon>
        <taxon>Aspergillus</taxon>
        <taxon>Aspergillus subgen. Cremei</taxon>
    </lineage>
</organism>
<dbReference type="GeneID" id="63749806"/>
<dbReference type="RefSeq" id="XP_040694461.1">
    <property type="nucleotide sequence ID" value="XM_040833958.1"/>
</dbReference>
<proteinExistence type="predicted"/>
<evidence type="ECO:0000313" key="1">
    <source>
        <dbReference type="EMBL" id="OJJ40785.1"/>
    </source>
</evidence>
<dbReference type="VEuPathDB" id="FungiDB:ASPWEDRAFT_34259"/>
<gene>
    <name evidence="1" type="ORF">ASPWEDRAFT_34259</name>
</gene>
<accession>A0A1L9S0T9</accession>
<dbReference type="EMBL" id="KV878209">
    <property type="protein sequence ID" value="OJJ40785.1"/>
    <property type="molecule type" value="Genomic_DNA"/>
</dbReference>
<feature type="non-terminal residue" evidence="1">
    <location>
        <position position="53"/>
    </location>
</feature>
<reference evidence="2" key="1">
    <citation type="journal article" date="2017" name="Genome Biol.">
        <title>Comparative genomics reveals high biological diversity and specific adaptations in the industrially and medically important fungal genus Aspergillus.</title>
        <authorList>
            <person name="de Vries R.P."/>
            <person name="Riley R."/>
            <person name="Wiebenga A."/>
            <person name="Aguilar-Osorio G."/>
            <person name="Amillis S."/>
            <person name="Uchima C.A."/>
            <person name="Anderluh G."/>
            <person name="Asadollahi M."/>
            <person name="Askin M."/>
            <person name="Barry K."/>
            <person name="Battaglia E."/>
            <person name="Bayram O."/>
            <person name="Benocci T."/>
            <person name="Braus-Stromeyer S.A."/>
            <person name="Caldana C."/>
            <person name="Canovas D."/>
            <person name="Cerqueira G.C."/>
            <person name="Chen F."/>
            <person name="Chen W."/>
            <person name="Choi C."/>
            <person name="Clum A."/>
            <person name="Dos Santos R.A."/>
            <person name="Damasio A.R."/>
            <person name="Diallinas G."/>
            <person name="Emri T."/>
            <person name="Fekete E."/>
            <person name="Flipphi M."/>
            <person name="Freyberg S."/>
            <person name="Gallo A."/>
            <person name="Gournas C."/>
            <person name="Habgood R."/>
            <person name="Hainaut M."/>
            <person name="Harispe M.L."/>
            <person name="Henrissat B."/>
            <person name="Hilden K.S."/>
            <person name="Hope R."/>
            <person name="Hossain A."/>
            <person name="Karabika E."/>
            <person name="Karaffa L."/>
            <person name="Karanyi Z."/>
            <person name="Krasevec N."/>
            <person name="Kuo A."/>
            <person name="Kusch H."/>
            <person name="LaButti K."/>
            <person name="Lagendijk E.L."/>
            <person name="Lapidus A."/>
            <person name="Levasseur A."/>
            <person name="Lindquist E."/>
            <person name="Lipzen A."/>
            <person name="Logrieco A.F."/>
            <person name="MacCabe A."/>
            <person name="Maekelae M.R."/>
            <person name="Malavazi I."/>
            <person name="Melin P."/>
            <person name="Meyer V."/>
            <person name="Mielnichuk N."/>
            <person name="Miskei M."/>
            <person name="Molnar A.P."/>
            <person name="Mule G."/>
            <person name="Ngan C.Y."/>
            <person name="Orejas M."/>
            <person name="Orosz E."/>
            <person name="Ouedraogo J.P."/>
            <person name="Overkamp K.M."/>
            <person name="Park H.-S."/>
            <person name="Perrone G."/>
            <person name="Piumi F."/>
            <person name="Punt P.J."/>
            <person name="Ram A.F."/>
            <person name="Ramon A."/>
            <person name="Rauscher S."/>
            <person name="Record E."/>
            <person name="Riano-Pachon D.M."/>
            <person name="Robert V."/>
            <person name="Roehrig J."/>
            <person name="Ruller R."/>
            <person name="Salamov A."/>
            <person name="Salih N.S."/>
            <person name="Samson R.A."/>
            <person name="Sandor E."/>
            <person name="Sanguinetti M."/>
            <person name="Schuetze T."/>
            <person name="Sepcic K."/>
            <person name="Shelest E."/>
            <person name="Sherlock G."/>
            <person name="Sophianopoulou V."/>
            <person name="Squina F.M."/>
            <person name="Sun H."/>
            <person name="Susca A."/>
            <person name="Todd R.B."/>
            <person name="Tsang A."/>
            <person name="Unkles S.E."/>
            <person name="van de Wiele N."/>
            <person name="van Rossen-Uffink D."/>
            <person name="Oliveira J.V."/>
            <person name="Vesth T.C."/>
            <person name="Visser J."/>
            <person name="Yu J.-H."/>
            <person name="Zhou M."/>
            <person name="Andersen M.R."/>
            <person name="Archer D.B."/>
            <person name="Baker S.E."/>
            <person name="Benoit I."/>
            <person name="Brakhage A.A."/>
            <person name="Braus G.H."/>
            <person name="Fischer R."/>
            <person name="Frisvad J.C."/>
            <person name="Goldman G.H."/>
            <person name="Houbraken J."/>
            <person name="Oakley B."/>
            <person name="Pocsi I."/>
            <person name="Scazzocchio C."/>
            <person name="Seiboth B."/>
            <person name="vanKuyk P.A."/>
            <person name="Wortman J."/>
            <person name="Dyer P.S."/>
            <person name="Grigoriev I.V."/>
        </authorList>
    </citation>
    <scope>NUCLEOTIDE SEQUENCE [LARGE SCALE GENOMIC DNA]</scope>
    <source>
        <strain evidence="2">DTO 134E9</strain>
    </source>
</reference>
<sequence>MDYGGFLHLVEVQELSLVGRMYVYLGAASYTNTTDIAVDGVFMSDGRFLMLTL</sequence>
<dbReference type="AlphaFoldDB" id="A0A1L9S0T9"/>
<dbReference type="Proteomes" id="UP000184383">
    <property type="component" value="Unassembled WGS sequence"/>
</dbReference>
<evidence type="ECO:0000313" key="2">
    <source>
        <dbReference type="Proteomes" id="UP000184383"/>
    </source>
</evidence>